<evidence type="ECO:0000256" key="4">
    <source>
        <dbReference type="ARBA" id="ARBA00022692"/>
    </source>
</evidence>
<evidence type="ECO:0000256" key="5">
    <source>
        <dbReference type="ARBA" id="ARBA00022989"/>
    </source>
</evidence>
<evidence type="ECO:0000313" key="9">
    <source>
        <dbReference type="EMBL" id="MBM7589719.1"/>
    </source>
</evidence>
<keyword evidence="4 7" id="KW-0812">Transmembrane</keyword>
<dbReference type="RefSeq" id="WP_204517439.1">
    <property type="nucleotide sequence ID" value="NZ_BAABIN010000038.1"/>
</dbReference>
<evidence type="ECO:0000256" key="2">
    <source>
        <dbReference type="ARBA" id="ARBA00007362"/>
    </source>
</evidence>
<feature type="transmembrane region" description="Helical" evidence="7">
    <location>
        <begin position="33"/>
        <end position="53"/>
    </location>
</feature>
<feature type="transmembrane region" description="Helical" evidence="7">
    <location>
        <begin position="177"/>
        <end position="196"/>
    </location>
</feature>
<feature type="transmembrane region" description="Helical" evidence="7">
    <location>
        <begin position="93"/>
        <end position="114"/>
    </location>
</feature>
<reference evidence="9" key="1">
    <citation type="submission" date="2021-01" db="EMBL/GenBank/DDBJ databases">
        <title>Genomic Encyclopedia of Type Strains, Phase IV (KMG-IV): sequencing the most valuable type-strain genomes for metagenomic binning, comparative biology and taxonomic classification.</title>
        <authorList>
            <person name="Goeker M."/>
        </authorList>
    </citation>
    <scope>NUCLEOTIDE SEQUENCE</scope>
    <source>
        <strain evidence="9">DSM 25523</strain>
    </source>
</reference>
<name>A0A938XX20_9BACL</name>
<comment type="similarity">
    <text evidence="2">Belongs to the EamA transporter family.</text>
</comment>
<evidence type="ECO:0000256" key="3">
    <source>
        <dbReference type="ARBA" id="ARBA00022475"/>
    </source>
</evidence>
<feature type="domain" description="EamA" evidence="8">
    <location>
        <begin position="152"/>
        <end position="285"/>
    </location>
</feature>
<feature type="transmembrane region" description="Helical" evidence="7">
    <location>
        <begin position="121"/>
        <end position="142"/>
    </location>
</feature>
<feature type="transmembrane region" description="Helical" evidence="7">
    <location>
        <begin position="268"/>
        <end position="287"/>
    </location>
</feature>
<comment type="caution">
    <text evidence="9">The sequence shown here is derived from an EMBL/GenBank/DDBJ whole genome shotgun (WGS) entry which is preliminary data.</text>
</comment>
<evidence type="ECO:0000313" key="10">
    <source>
        <dbReference type="Proteomes" id="UP000717624"/>
    </source>
</evidence>
<keyword evidence="10" id="KW-1185">Reference proteome</keyword>
<proteinExistence type="inferred from homology"/>
<keyword evidence="6 7" id="KW-0472">Membrane</keyword>
<keyword evidence="3" id="KW-1003">Cell membrane</keyword>
<accession>A0A938XX20</accession>
<feature type="transmembrane region" description="Helical" evidence="7">
    <location>
        <begin position="243"/>
        <end position="262"/>
    </location>
</feature>
<comment type="subcellular location">
    <subcellularLocation>
        <location evidence="1">Cell membrane</location>
        <topology evidence="1">Multi-pass membrane protein</topology>
    </subcellularLocation>
</comment>
<organism evidence="9 10">
    <name type="scientific">Brevibacillus fulvus</name>
    <dbReference type="NCBI Taxonomy" id="1125967"/>
    <lineage>
        <taxon>Bacteria</taxon>
        <taxon>Bacillati</taxon>
        <taxon>Bacillota</taxon>
        <taxon>Bacilli</taxon>
        <taxon>Bacillales</taxon>
        <taxon>Paenibacillaceae</taxon>
        <taxon>Brevibacillus</taxon>
    </lineage>
</organism>
<dbReference type="Pfam" id="PF00892">
    <property type="entry name" value="EamA"/>
    <property type="match status" value="2"/>
</dbReference>
<feature type="domain" description="EamA" evidence="8">
    <location>
        <begin position="7"/>
        <end position="137"/>
    </location>
</feature>
<keyword evidence="5 7" id="KW-1133">Transmembrane helix</keyword>
<sequence>MKYMYTMLLLFTSFLWAGNFVVSKFLVDYASSITLTDLRWIIAVLCLVPLVWIREKRIIPPAKAIIPLILMGITGVVFFNLFMFWALQRTTSSNVGLLSTLNPVSIALFSFLLIKERLNRFQLMAMAISLIGVLIVLCKGEIGKLVALQFNTGDLWMVAAVAMWGLYSVFGKWAMKWVSPMMSTLYSGLFGVLLLLPFNLGDFHVTKVDLTFCLSILYVSVLSTVVCMVMWNIGVQRLGATTAGMFLNFNPIFTGILAFLLLDERLTWLQLAGSALVIVGCVLFSRLKTAGRQLSH</sequence>
<evidence type="ECO:0000256" key="1">
    <source>
        <dbReference type="ARBA" id="ARBA00004651"/>
    </source>
</evidence>
<evidence type="ECO:0000256" key="7">
    <source>
        <dbReference type="SAM" id="Phobius"/>
    </source>
</evidence>
<dbReference type="PANTHER" id="PTHR42920:SF15">
    <property type="entry name" value="MEMBRANE PROTEIN"/>
    <property type="match status" value="1"/>
</dbReference>
<feature type="transmembrane region" description="Helical" evidence="7">
    <location>
        <begin position="154"/>
        <end position="170"/>
    </location>
</feature>
<dbReference type="InterPro" id="IPR051258">
    <property type="entry name" value="Diverse_Substrate_Transporter"/>
</dbReference>
<feature type="transmembrane region" description="Helical" evidence="7">
    <location>
        <begin position="208"/>
        <end position="231"/>
    </location>
</feature>
<dbReference type="GO" id="GO:0005886">
    <property type="term" value="C:plasma membrane"/>
    <property type="evidence" value="ECO:0007669"/>
    <property type="project" value="UniProtKB-SubCell"/>
</dbReference>
<dbReference type="PANTHER" id="PTHR42920">
    <property type="entry name" value="OS03G0707200 PROTEIN-RELATED"/>
    <property type="match status" value="1"/>
</dbReference>
<dbReference type="InterPro" id="IPR000620">
    <property type="entry name" value="EamA_dom"/>
</dbReference>
<protein>
    <submittedName>
        <fullName evidence="9">Drug/metabolite transporter (DMT)-like permease</fullName>
    </submittedName>
</protein>
<feature type="transmembrane region" description="Helical" evidence="7">
    <location>
        <begin position="65"/>
        <end position="87"/>
    </location>
</feature>
<dbReference type="Proteomes" id="UP000717624">
    <property type="component" value="Unassembled WGS sequence"/>
</dbReference>
<gene>
    <name evidence="9" type="ORF">JOD01_001319</name>
</gene>
<evidence type="ECO:0000259" key="8">
    <source>
        <dbReference type="Pfam" id="PF00892"/>
    </source>
</evidence>
<evidence type="ECO:0000256" key="6">
    <source>
        <dbReference type="ARBA" id="ARBA00023136"/>
    </source>
</evidence>
<dbReference type="InterPro" id="IPR037185">
    <property type="entry name" value="EmrE-like"/>
</dbReference>
<dbReference type="EMBL" id="JAFBEB010000003">
    <property type="protein sequence ID" value="MBM7589719.1"/>
    <property type="molecule type" value="Genomic_DNA"/>
</dbReference>
<dbReference type="SUPFAM" id="SSF103481">
    <property type="entry name" value="Multidrug resistance efflux transporter EmrE"/>
    <property type="match status" value="2"/>
</dbReference>
<dbReference type="AlphaFoldDB" id="A0A938XX20"/>